<dbReference type="EMBL" id="LCCN01000009">
    <property type="protein sequence ID" value="KKS32182.1"/>
    <property type="molecule type" value="Genomic_DNA"/>
</dbReference>
<gene>
    <name evidence="2" type="ORF">UU93_C0009G0020</name>
</gene>
<organism evidence="2 3">
    <name type="scientific">Candidatus Amesbacteria bacterium GW2011_GWA2_42_12</name>
    <dbReference type="NCBI Taxonomy" id="1618356"/>
    <lineage>
        <taxon>Bacteria</taxon>
        <taxon>Candidatus Amesiibacteriota</taxon>
    </lineage>
</organism>
<keyword evidence="1" id="KW-0472">Membrane</keyword>
<evidence type="ECO:0000256" key="1">
    <source>
        <dbReference type="SAM" id="Phobius"/>
    </source>
</evidence>
<feature type="transmembrane region" description="Helical" evidence="1">
    <location>
        <begin position="321"/>
        <end position="342"/>
    </location>
</feature>
<comment type="caution">
    <text evidence="2">The sequence shown here is derived from an EMBL/GenBank/DDBJ whole genome shotgun (WGS) entry which is preliminary data.</text>
</comment>
<evidence type="ECO:0000313" key="3">
    <source>
        <dbReference type="Proteomes" id="UP000034160"/>
    </source>
</evidence>
<keyword evidence="1" id="KW-0812">Transmembrane</keyword>
<evidence type="ECO:0008006" key="4">
    <source>
        <dbReference type="Google" id="ProtNLM"/>
    </source>
</evidence>
<reference evidence="2 3" key="1">
    <citation type="journal article" date="2015" name="Nature">
        <title>rRNA introns, odd ribosomes, and small enigmatic genomes across a large radiation of phyla.</title>
        <authorList>
            <person name="Brown C.T."/>
            <person name="Hug L.A."/>
            <person name="Thomas B.C."/>
            <person name="Sharon I."/>
            <person name="Castelle C.J."/>
            <person name="Singh A."/>
            <person name="Wilkins M.J."/>
            <person name="Williams K.H."/>
            <person name="Banfield J.F."/>
        </authorList>
    </citation>
    <scope>NUCLEOTIDE SEQUENCE [LARGE SCALE GENOMIC DNA]</scope>
</reference>
<dbReference type="STRING" id="1618356.UU93_C0009G0020"/>
<protein>
    <recommendedName>
        <fullName evidence="4">Baseplate protein J-like domain-containing protein</fullName>
    </recommendedName>
</protein>
<proteinExistence type="predicted"/>
<dbReference type="PATRIC" id="fig|1618356.3.peg.515"/>
<sequence length="695" mass="75050">MQLPFFKNKPHLQTKETLASRSYLFAVEIGPEIVKTAIWSVVNDKPQVLAVGQMCKWDDSSENSLIESVDQSLSQCINLFDPTGKAKIDQVILGLPPTWVVQDKINPDKLQLLKALSSKLELKPVGFVVTPEAVVKFLAHTENVPSTAIFLGFWPNILEVTLVRMGRIEGVHHVKRSDSVAEDVAEGISRFPNVDILPSRMMLYDSGLDLEDIKQTLLAFPWQAPQKKLPFLHFPKIEILSSDFTVRAIATAGGSEVAQALGLITEVETAPKDLGFSPNLEMPQAETEVELEVETPLPVVAETFKPIKNKIKLPKIKLPKLPILILPVVLVLVGLFAAYWYLPKATVTLFVTPRLIDTGFSFVADTSAKTADFEKSIVPGSFSEVSLNDSKTSPTTGSKLVGDKATGSVTVENGLDVAKTFAAGTVITSPSGFKFVLDESVTVASASGSIGNLILGKANVKVTAANIGTDSNLSAGTVFRVGAFAVTQIDARNDIALSGGTSRQVKAVSKDDVAKLKSDLTQSLKDKARDQLVQQISAEQTIIPESITIQTVSEDLNHKEDEAADEVTLKVTVKAKGIVVSKSDIQNMIDAKIKPLIPQGFTAPTESSQSFIVKKSDSNTMSFDTKVTAKILPGYDLPDVAKNIVGKSPSQAKLYLEKLDGVSQIDILVNPNIPVFPASLPHIIKNITLSVRPAN</sequence>
<evidence type="ECO:0000313" key="2">
    <source>
        <dbReference type="EMBL" id="KKS32182.1"/>
    </source>
</evidence>
<accession>A0A0G0Y651</accession>
<keyword evidence="1" id="KW-1133">Transmembrane helix</keyword>
<dbReference type="AlphaFoldDB" id="A0A0G0Y651"/>
<name>A0A0G0Y651_9BACT</name>
<dbReference type="Proteomes" id="UP000034160">
    <property type="component" value="Unassembled WGS sequence"/>
</dbReference>